<dbReference type="AlphaFoldDB" id="N6VD84"/>
<comment type="caution">
    <text evidence="1">The sequence shown here is derived from an EMBL/GenBank/DDBJ whole genome shotgun (WGS) entry which is preliminary data.</text>
</comment>
<gene>
    <name evidence="1" type="ORF">RHSP_02537</name>
</gene>
<evidence type="ECO:0000313" key="2">
    <source>
        <dbReference type="Proteomes" id="UP000012429"/>
    </source>
</evidence>
<dbReference type="EMBL" id="AQHN01000011">
    <property type="protein sequence ID" value="ENN89007.1"/>
    <property type="molecule type" value="Genomic_DNA"/>
</dbReference>
<sequence>MAVGHVRGDDAVDLEGDDDGLFMFGAEGADDRLQRAHPAQRAGLHRCLAPAHGLRPWEVSYDVGHDRSNDFLRGTARLGNDRNVEIALLRVTLDLRLGDGGEAGASQEAFDRLLVGIGARTLALFAHIGRACGQAANIEREAPRRPIFPGPLIGKTRFDQGIGHQLLQVAGSLALHTGRNFLGAKFEKEIGHVKVPHPPLEREGRHGVPEWGENGRPLLAKFAAAAQWQISYSERPRLHP</sequence>
<protein>
    <submittedName>
        <fullName evidence="1">Uncharacterized protein</fullName>
    </submittedName>
</protein>
<reference evidence="1 2" key="1">
    <citation type="journal article" date="2012" name="BMC Genomics">
        <title>Genomic basis of broad host range and environmental adaptability of Rhizobium tropici CIAT 899 and Rhizobium sp. PRF 81 which are used in inoculants for common bean (Phaseolus vulgaris L.).</title>
        <authorList>
            <person name="Ormeno-Orrillo E."/>
            <person name="Menna P."/>
            <person name="Almeida L.G."/>
            <person name="Ollero F.J."/>
            <person name="Nicolas M.F."/>
            <person name="Pains Rodrigues E."/>
            <person name="Shigueyoshi Nakatani A."/>
            <person name="Silva Batista J.S."/>
            <person name="Oliveira Chueire L.M."/>
            <person name="Souza R.C."/>
            <person name="Ribeiro Vasconcelos A.T."/>
            <person name="Megias M."/>
            <person name="Hungria M."/>
            <person name="Martinez-Romero E."/>
        </authorList>
    </citation>
    <scope>NUCLEOTIDE SEQUENCE [LARGE SCALE GENOMIC DNA]</scope>
    <source>
        <strain evidence="1 2">PRF 81</strain>
    </source>
</reference>
<name>N6VD84_9HYPH</name>
<keyword evidence="2" id="KW-1185">Reference proteome</keyword>
<accession>N6VD84</accession>
<evidence type="ECO:0000313" key="1">
    <source>
        <dbReference type="EMBL" id="ENN89007.1"/>
    </source>
</evidence>
<organism evidence="1 2">
    <name type="scientific">Rhizobium freirei PRF 81</name>
    <dbReference type="NCBI Taxonomy" id="363754"/>
    <lineage>
        <taxon>Bacteria</taxon>
        <taxon>Pseudomonadati</taxon>
        <taxon>Pseudomonadota</taxon>
        <taxon>Alphaproteobacteria</taxon>
        <taxon>Hyphomicrobiales</taxon>
        <taxon>Rhizobiaceae</taxon>
        <taxon>Rhizobium/Agrobacterium group</taxon>
        <taxon>Rhizobium</taxon>
    </lineage>
</organism>
<dbReference type="Proteomes" id="UP000012429">
    <property type="component" value="Unassembled WGS sequence"/>
</dbReference>
<proteinExistence type="predicted"/>
<dbReference type="STRING" id="363754.RHSP_02537"/>